<dbReference type="InterPro" id="IPR028053">
    <property type="entry name" value="Membr_insert_YidC_N"/>
</dbReference>
<sequence>ERNVSNTGRLVVALLLSVIVLVGSGFLMRKLGFRGPAKGAPAEGEQAEGSAEKETAGEAAAGAPAAQKEKVPAAPRQAIKKERAKAPKTTKKKKGAIIETELYEVEFSPHGTITRWELKKFSERAVKGKSTGGFVDLASGTDTSSMDYAYEVSPLKGENGVSLRAEAQGLKVSKQMVFEENGYRATLRYKITNTLPIPMDVPLFRWGPGIAETTDIRMVLFTSCVGTKAKRYKARKVKGTIDLGNVLWSGIGGKYFALAIIPGGSGQKLLIEKSGKGALLKTMVKGVAPGTTISGDMEIYAGPKDLDKLKEEGKNLELLINFGVFGGIGKVIFWLLKKLYGLTKNYGLAIIIISVIIKVILFPLSRKGLKS</sequence>
<name>X0SC78_9ZZZZ</name>
<keyword evidence="7" id="KW-0143">Chaperone</keyword>
<evidence type="ECO:0000256" key="9">
    <source>
        <dbReference type="ARBA" id="ARBA00033342"/>
    </source>
</evidence>
<feature type="transmembrane region" description="Helical" evidence="11">
    <location>
        <begin position="348"/>
        <end position="365"/>
    </location>
</feature>
<evidence type="ECO:0000256" key="8">
    <source>
        <dbReference type="ARBA" id="ARBA00033245"/>
    </source>
</evidence>
<comment type="subcellular location">
    <subcellularLocation>
        <location evidence="1">Cell membrane</location>
        <topology evidence="1">Multi-pass membrane protein</topology>
    </subcellularLocation>
</comment>
<keyword evidence="4" id="KW-0813">Transport</keyword>
<reference evidence="13" key="1">
    <citation type="journal article" date="2014" name="Front. Microbiol.">
        <title>High frequency of phylogenetically diverse reductive dehalogenase-homologous genes in deep subseafloor sedimentary metagenomes.</title>
        <authorList>
            <person name="Kawai M."/>
            <person name="Futagami T."/>
            <person name="Toyoda A."/>
            <person name="Takaki Y."/>
            <person name="Nishi S."/>
            <person name="Hori S."/>
            <person name="Arai W."/>
            <person name="Tsubouchi T."/>
            <person name="Morono Y."/>
            <person name="Uchiyama I."/>
            <person name="Ito T."/>
            <person name="Fujiyama A."/>
            <person name="Inagaki F."/>
            <person name="Takami H."/>
        </authorList>
    </citation>
    <scope>NUCLEOTIDE SEQUENCE</scope>
    <source>
        <strain evidence="13">Expedition CK06-06</strain>
    </source>
</reference>
<keyword evidence="11" id="KW-0472">Membrane</keyword>
<proteinExistence type="inferred from homology"/>
<evidence type="ECO:0000256" key="5">
    <source>
        <dbReference type="ARBA" id="ARBA00022475"/>
    </source>
</evidence>
<evidence type="ECO:0000313" key="13">
    <source>
        <dbReference type="EMBL" id="GAF78673.1"/>
    </source>
</evidence>
<keyword evidence="5" id="KW-1003">Cell membrane</keyword>
<feature type="transmembrane region" description="Helical" evidence="11">
    <location>
        <begin position="6"/>
        <end position="28"/>
    </location>
</feature>
<dbReference type="GO" id="GO:0015031">
    <property type="term" value="P:protein transport"/>
    <property type="evidence" value="ECO:0007669"/>
    <property type="project" value="UniProtKB-KW"/>
</dbReference>
<keyword evidence="11" id="KW-0812">Transmembrane</keyword>
<keyword evidence="6" id="KW-0653">Protein transport</keyword>
<feature type="compositionally biased region" description="Low complexity" evidence="10">
    <location>
        <begin position="57"/>
        <end position="66"/>
    </location>
</feature>
<accession>X0SC78</accession>
<comment type="similarity">
    <text evidence="2">Belongs to the OXA1/ALB3/YidC family. Type 1 subfamily.</text>
</comment>
<evidence type="ECO:0000256" key="6">
    <source>
        <dbReference type="ARBA" id="ARBA00022927"/>
    </source>
</evidence>
<comment type="caution">
    <text evidence="13">The sequence shown here is derived from an EMBL/GenBank/DDBJ whole genome shotgun (WGS) entry which is preliminary data.</text>
</comment>
<dbReference type="GO" id="GO:0005886">
    <property type="term" value="C:plasma membrane"/>
    <property type="evidence" value="ECO:0007669"/>
    <property type="project" value="UniProtKB-SubCell"/>
</dbReference>
<evidence type="ECO:0000256" key="7">
    <source>
        <dbReference type="ARBA" id="ARBA00023186"/>
    </source>
</evidence>
<protein>
    <recommendedName>
        <fullName evidence="3">Membrane protein insertase YidC</fullName>
    </recommendedName>
    <alternativeName>
        <fullName evidence="9">Foldase YidC</fullName>
    </alternativeName>
    <alternativeName>
        <fullName evidence="8">Membrane integrase YidC</fullName>
    </alternativeName>
</protein>
<evidence type="ECO:0000256" key="3">
    <source>
        <dbReference type="ARBA" id="ARBA00015325"/>
    </source>
</evidence>
<feature type="non-terminal residue" evidence="13">
    <location>
        <position position="371"/>
    </location>
</feature>
<dbReference type="InterPro" id="IPR038221">
    <property type="entry name" value="YidC_periplasmic_sf"/>
</dbReference>
<evidence type="ECO:0000256" key="11">
    <source>
        <dbReference type="SAM" id="Phobius"/>
    </source>
</evidence>
<organism evidence="13">
    <name type="scientific">marine sediment metagenome</name>
    <dbReference type="NCBI Taxonomy" id="412755"/>
    <lineage>
        <taxon>unclassified sequences</taxon>
        <taxon>metagenomes</taxon>
        <taxon>ecological metagenomes</taxon>
    </lineage>
</organism>
<feature type="domain" description="Membrane insertase YidC N-terminal" evidence="12">
    <location>
        <begin position="149"/>
        <end position="335"/>
    </location>
</feature>
<dbReference type="Gene3D" id="2.70.98.90">
    <property type="match status" value="1"/>
</dbReference>
<dbReference type="NCBIfam" id="TIGR03593">
    <property type="entry name" value="yidC_nterm"/>
    <property type="match status" value="1"/>
</dbReference>
<evidence type="ECO:0000256" key="4">
    <source>
        <dbReference type="ARBA" id="ARBA00022448"/>
    </source>
</evidence>
<gene>
    <name evidence="13" type="ORF">S01H1_16072</name>
</gene>
<keyword evidence="11" id="KW-1133">Transmembrane helix</keyword>
<feature type="region of interest" description="Disordered" evidence="10">
    <location>
        <begin position="37"/>
        <end position="92"/>
    </location>
</feature>
<feature type="non-terminal residue" evidence="13">
    <location>
        <position position="1"/>
    </location>
</feature>
<dbReference type="AlphaFoldDB" id="X0SC78"/>
<evidence type="ECO:0000256" key="2">
    <source>
        <dbReference type="ARBA" id="ARBA00010527"/>
    </source>
</evidence>
<dbReference type="CDD" id="cd19961">
    <property type="entry name" value="EcYidC-like_peri"/>
    <property type="match status" value="1"/>
</dbReference>
<dbReference type="Pfam" id="PF14849">
    <property type="entry name" value="YidC_periplas"/>
    <property type="match status" value="1"/>
</dbReference>
<feature type="transmembrane region" description="Helical" evidence="11">
    <location>
        <begin position="318"/>
        <end position="336"/>
    </location>
</feature>
<dbReference type="EMBL" id="BARS01008429">
    <property type="protein sequence ID" value="GAF78673.1"/>
    <property type="molecule type" value="Genomic_DNA"/>
</dbReference>
<evidence type="ECO:0000256" key="1">
    <source>
        <dbReference type="ARBA" id="ARBA00004651"/>
    </source>
</evidence>
<evidence type="ECO:0000259" key="12">
    <source>
        <dbReference type="Pfam" id="PF14849"/>
    </source>
</evidence>
<evidence type="ECO:0000256" key="10">
    <source>
        <dbReference type="SAM" id="MobiDB-lite"/>
    </source>
</evidence>